<dbReference type="Proteomes" id="UP000772434">
    <property type="component" value="Unassembled WGS sequence"/>
</dbReference>
<keyword evidence="2" id="KW-1185">Reference proteome</keyword>
<dbReference type="OrthoDB" id="2634326at2759"/>
<dbReference type="AlphaFoldDB" id="A0A9P5TZ27"/>
<comment type="caution">
    <text evidence="1">The sequence shown here is derived from an EMBL/GenBank/DDBJ whole genome shotgun (WGS) entry which is preliminary data.</text>
</comment>
<accession>A0A9P5TZ27</accession>
<feature type="non-terminal residue" evidence="1">
    <location>
        <position position="107"/>
    </location>
</feature>
<gene>
    <name evidence="1" type="ORF">BDP27DRAFT_1204920</name>
</gene>
<name>A0A9P5TZ27_9AGAR</name>
<protein>
    <submittedName>
        <fullName evidence="1">Uncharacterized protein</fullName>
    </submittedName>
</protein>
<dbReference type="EMBL" id="JADNRY010000214">
    <property type="protein sequence ID" value="KAF9061110.1"/>
    <property type="molecule type" value="Genomic_DNA"/>
</dbReference>
<sequence>MPPLVENWVKASREIGSSFNFSQKPPQGVARGYVMPEAALLANLTNEKTRRGFFVMYMKLATLLAYRVGFLGPARAGLSNNEWRNILGLETLGSTEGTKKAAAKQKL</sequence>
<organism evidence="1 2">
    <name type="scientific">Rhodocollybia butyracea</name>
    <dbReference type="NCBI Taxonomy" id="206335"/>
    <lineage>
        <taxon>Eukaryota</taxon>
        <taxon>Fungi</taxon>
        <taxon>Dikarya</taxon>
        <taxon>Basidiomycota</taxon>
        <taxon>Agaricomycotina</taxon>
        <taxon>Agaricomycetes</taxon>
        <taxon>Agaricomycetidae</taxon>
        <taxon>Agaricales</taxon>
        <taxon>Marasmiineae</taxon>
        <taxon>Omphalotaceae</taxon>
        <taxon>Rhodocollybia</taxon>
    </lineage>
</organism>
<proteinExistence type="predicted"/>
<evidence type="ECO:0000313" key="1">
    <source>
        <dbReference type="EMBL" id="KAF9061110.1"/>
    </source>
</evidence>
<reference evidence="1" key="1">
    <citation type="submission" date="2020-11" db="EMBL/GenBank/DDBJ databases">
        <authorList>
            <consortium name="DOE Joint Genome Institute"/>
            <person name="Ahrendt S."/>
            <person name="Riley R."/>
            <person name="Andreopoulos W."/>
            <person name="Labutti K."/>
            <person name="Pangilinan J."/>
            <person name="Ruiz-Duenas F.J."/>
            <person name="Barrasa J.M."/>
            <person name="Sanchez-Garcia M."/>
            <person name="Camarero S."/>
            <person name="Miyauchi S."/>
            <person name="Serrano A."/>
            <person name="Linde D."/>
            <person name="Babiker R."/>
            <person name="Drula E."/>
            <person name="Ayuso-Fernandez I."/>
            <person name="Pacheco R."/>
            <person name="Padilla G."/>
            <person name="Ferreira P."/>
            <person name="Barriuso J."/>
            <person name="Kellner H."/>
            <person name="Castanera R."/>
            <person name="Alfaro M."/>
            <person name="Ramirez L."/>
            <person name="Pisabarro A.G."/>
            <person name="Kuo A."/>
            <person name="Tritt A."/>
            <person name="Lipzen A."/>
            <person name="He G."/>
            <person name="Yan M."/>
            <person name="Ng V."/>
            <person name="Cullen D."/>
            <person name="Martin F."/>
            <person name="Rosso M.-N."/>
            <person name="Henrissat B."/>
            <person name="Hibbett D."/>
            <person name="Martinez A.T."/>
            <person name="Grigoriev I.V."/>
        </authorList>
    </citation>
    <scope>NUCLEOTIDE SEQUENCE</scope>
    <source>
        <strain evidence="1">AH 40177</strain>
    </source>
</reference>
<evidence type="ECO:0000313" key="2">
    <source>
        <dbReference type="Proteomes" id="UP000772434"/>
    </source>
</evidence>